<evidence type="ECO:0000313" key="1">
    <source>
        <dbReference type="EMBL" id="NVP01883.1"/>
    </source>
</evidence>
<reference evidence="1 2" key="1">
    <citation type="submission" date="2020-06" db="EMBL/GenBank/DDBJ databases">
        <title>Photobacterium damselae subsp. damselae comparative genomics.</title>
        <authorList>
            <person name="Osorio C.R."/>
        </authorList>
    </citation>
    <scope>NUCLEOTIDE SEQUENCE [LARGE SCALE GENOMIC DNA]</scope>
    <source>
        <strain evidence="1 2">TW250/03</strain>
    </source>
</reference>
<dbReference type="Proteomes" id="UP000533429">
    <property type="component" value="Unassembled WGS sequence"/>
</dbReference>
<evidence type="ECO:0000313" key="2">
    <source>
        <dbReference type="Proteomes" id="UP000533429"/>
    </source>
</evidence>
<comment type="caution">
    <text evidence="1">The sequence shown here is derived from an EMBL/GenBank/DDBJ whole genome shotgun (WGS) entry which is preliminary data.</text>
</comment>
<dbReference type="EMBL" id="JABXOR010001070">
    <property type="protein sequence ID" value="NVP01883.1"/>
    <property type="molecule type" value="Genomic_DNA"/>
</dbReference>
<name>A0A850QUU0_PHODD</name>
<organism evidence="1 2">
    <name type="scientific">Photobacterium damselae subsp. damselae</name>
    <name type="common">Listonella damsela</name>
    <dbReference type="NCBI Taxonomy" id="85581"/>
    <lineage>
        <taxon>Bacteria</taxon>
        <taxon>Pseudomonadati</taxon>
        <taxon>Pseudomonadota</taxon>
        <taxon>Gammaproteobacteria</taxon>
        <taxon>Vibrionales</taxon>
        <taxon>Vibrionaceae</taxon>
        <taxon>Photobacterium</taxon>
    </lineage>
</organism>
<accession>A0A850QUU0</accession>
<protein>
    <submittedName>
        <fullName evidence="1">Uncharacterized protein</fullName>
    </submittedName>
</protein>
<sequence length="222" mass="25960">MLLQLPFKKSRPEKVFKGHFYANIIRELSNLLVFNWRFNEFISNKQFNKYAFKSDMGLVLIVEFYVNGTATAKLGYYQTDDYLYFSCIDSISFSSSKATSNIASDVNSRLLRKTYSKALTILLEYKKKKLEERHDAQYRRIVFDCALKNLTDKSFIEKAERGNYTINQKIENEDFLKKYIGEHTDVEIGRFHQYVSDSEKFDLSLKALSVKQLNAVIIALEL</sequence>
<proteinExistence type="predicted"/>
<gene>
    <name evidence="1" type="ORF">HWA77_16840</name>
</gene>
<dbReference type="AlphaFoldDB" id="A0A850QUU0"/>